<keyword evidence="4" id="KW-1185">Reference proteome</keyword>
<evidence type="ECO:0000256" key="1">
    <source>
        <dbReference type="SAM" id="MobiDB-lite"/>
    </source>
</evidence>
<dbReference type="Pfam" id="PF13847">
    <property type="entry name" value="Methyltransf_31"/>
    <property type="match status" value="1"/>
</dbReference>
<feature type="domain" description="Methyltransferase" evidence="2">
    <location>
        <begin position="142"/>
        <end position="240"/>
    </location>
</feature>
<dbReference type="InterPro" id="IPR025714">
    <property type="entry name" value="Methyltranfer_dom"/>
</dbReference>
<dbReference type="Gene3D" id="3.40.50.150">
    <property type="entry name" value="Vaccinia Virus protein VP39"/>
    <property type="match status" value="1"/>
</dbReference>
<accession>A0A0C3Q165</accession>
<proteinExistence type="predicted"/>
<organism evidence="3 4">
    <name type="scientific">Tulasnella calospora MUT 4182</name>
    <dbReference type="NCBI Taxonomy" id="1051891"/>
    <lineage>
        <taxon>Eukaryota</taxon>
        <taxon>Fungi</taxon>
        <taxon>Dikarya</taxon>
        <taxon>Basidiomycota</taxon>
        <taxon>Agaricomycotina</taxon>
        <taxon>Agaricomycetes</taxon>
        <taxon>Cantharellales</taxon>
        <taxon>Tulasnellaceae</taxon>
        <taxon>Tulasnella</taxon>
    </lineage>
</organism>
<evidence type="ECO:0000313" key="3">
    <source>
        <dbReference type="EMBL" id="KIO15864.1"/>
    </source>
</evidence>
<feature type="compositionally biased region" description="Acidic residues" evidence="1">
    <location>
        <begin position="26"/>
        <end position="39"/>
    </location>
</feature>
<sequence length="261" mass="28641">MPRSRDLRTPGHPSDEAYYSSSHTDDADDELGDTSDDMTDGTNTDINDDLSLGRGSSPAPSINSSLYSYHSSVDGSVLLKDLYGRVINNTTETYGMPADVLEHNRLDMQHEMLKKMRNGLFLADNDVRRALAPREDGESQPAVLDIGSGSGLWMVDMAKMFPHAEIVGMDLAPANLSESPPPNCRFECDDVNLGLLHYRGGFDVVHVSCVAQGIANYRKMLDEITEVLRPGGVFLAVDGDVHLWDENQQLVPFRAEGEPVS</sequence>
<feature type="compositionally biased region" description="Basic and acidic residues" evidence="1">
    <location>
        <begin position="1"/>
        <end position="15"/>
    </location>
</feature>
<dbReference type="AlphaFoldDB" id="A0A0C3Q165"/>
<name>A0A0C3Q165_9AGAM</name>
<dbReference type="Proteomes" id="UP000054248">
    <property type="component" value="Unassembled WGS sequence"/>
</dbReference>
<evidence type="ECO:0000259" key="2">
    <source>
        <dbReference type="Pfam" id="PF13847"/>
    </source>
</evidence>
<gene>
    <name evidence="3" type="ORF">M407DRAFT_34524</name>
</gene>
<dbReference type="PANTHER" id="PTHR43591">
    <property type="entry name" value="METHYLTRANSFERASE"/>
    <property type="match status" value="1"/>
</dbReference>
<dbReference type="EMBL" id="KN823778">
    <property type="protein sequence ID" value="KIO15864.1"/>
    <property type="molecule type" value="Genomic_DNA"/>
</dbReference>
<dbReference type="STRING" id="1051891.A0A0C3Q165"/>
<reference evidence="3 4" key="1">
    <citation type="submission" date="2014-04" db="EMBL/GenBank/DDBJ databases">
        <authorList>
            <consortium name="DOE Joint Genome Institute"/>
            <person name="Kuo A."/>
            <person name="Girlanda M."/>
            <person name="Perotto S."/>
            <person name="Kohler A."/>
            <person name="Nagy L.G."/>
            <person name="Floudas D."/>
            <person name="Copeland A."/>
            <person name="Barry K.W."/>
            <person name="Cichocki N."/>
            <person name="Veneault-Fourrey C."/>
            <person name="LaButti K."/>
            <person name="Lindquist E.A."/>
            <person name="Lipzen A."/>
            <person name="Lundell T."/>
            <person name="Morin E."/>
            <person name="Murat C."/>
            <person name="Sun H."/>
            <person name="Tunlid A."/>
            <person name="Henrissat B."/>
            <person name="Grigoriev I.V."/>
            <person name="Hibbett D.S."/>
            <person name="Martin F."/>
            <person name="Nordberg H.P."/>
            <person name="Cantor M.N."/>
            <person name="Hua S.X."/>
        </authorList>
    </citation>
    <scope>NUCLEOTIDE SEQUENCE [LARGE SCALE GENOMIC DNA]</scope>
    <source>
        <strain evidence="3 4">MUT 4182</strain>
    </source>
</reference>
<protein>
    <recommendedName>
        <fullName evidence="2">Methyltransferase domain-containing protein</fullName>
    </recommendedName>
</protein>
<dbReference type="HOGENOM" id="CLU_093259_2_1_1"/>
<reference evidence="4" key="2">
    <citation type="submission" date="2015-01" db="EMBL/GenBank/DDBJ databases">
        <title>Evolutionary Origins and Diversification of the Mycorrhizal Mutualists.</title>
        <authorList>
            <consortium name="DOE Joint Genome Institute"/>
            <consortium name="Mycorrhizal Genomics Consortium"/>
            <person name="Kohler A."/>
            <person name="Kuo A."/>
            <person name="Nagy L.G."/>
            <person name="Floudas D."/>
            <person name="Copeland A."/>
            <person name="Barry K.W."/>
            <person name="Cichocki N."/>
            <person name="Veneault-Fourrey C."/>
            <person name="LaButti K."/>
            <person name="Lindquist E.A."/>
            <person name="Lipzen A."/>
            <person name="Lundell T."/>
            <person name="Morin E."/>
            <person name="Murat C."/>
            <person name="Riley R."/>
            <person name="Ohm R."/>
            <person name="Sun H."/>
            <person name="Tunlid A."/>
            <person name="Henrissat B."/>
            <person name="Grigoriev I.V."/>
            <person name="Hibbett D.S."/>
            <person name="Martin F."/>
        </authorList>
    </citation>
    <scope>NUCLEOTIDE SEQUENCE [LARGE SCALE GENOMIC DNA]</scope>
    <source>
        <strain evidence="4">MUT 4182</strain>
    </source>
</reference>
<dbReference type="CDD" id="cd02440">
    <property type="entry name" value="AdoMet_MTases"/>
    <property type="match status" value="1"/>
</dbReference>
<dbReference type="OrthoDB" id="2013972at2759"/>
<dbReference type="GO" id="GO:0008168">
    <property type="term" value="F:methyltransferase activity"/>
    <property type="evidence" value="ECO:0007669"/>
    <property type="project" value="TreeGrafter"/>
</dbReference>
<dbReference type="SUPFAM" id="SSF53335">
    <property type="entry name" value="S-adenosyl-L-methionine-dependent methyltransferases"/>
    <property type="match status" value="1"/>
</dbReference>
<evidence type="ECO:0000313" key="4">
    <source>
        <dbReference type="Proteomes" id="UP000054248"/>
    </source>
</evidence>
<feature type="region of interest" description="Disordered" evidence="1">
    <location>
        <begin position="1"/>
        <end position="59"/>
    </location>
</feature>
<dbReference type="PANTHER" id="PTHR43591:SF24">
    <property type="entry name" value="2-METHOXY-6-POLYPRENYL-1,4-BENZOQUINOL METHYLASE, MITOCHONDRIAL"/>
    <property type="match status" value="1"/>
</dbReference>
<dbReference type="InterPro" id="IPR029063">
    <property type="entry name" value="SAM-dependent_MTases_sf"/>
</dbReference>